<dbReference type="EMBL" id="VDLU01000001">
    <property type="protein sequence ID" value="TNJ30316.1"/>
    <property type="molecule type" value="Genomic_DNA"/>
</dbReference>
<dbReference type="VEuPathDB" id="GiardiaDB:GMRT_21154"/>
<evidence type="ECO:0000313" key="2">
    <source>
        <dbReference type="EMBL" id="TNJ30325.1"/>
    </source>
</evidence>
<dbReference type="Proteomes" id="UP000315496">
    <property type="component" value="Chromosome 1"/>
</dbReference>
<gene>
    <name evidence="1" type="ORF">GMRT_21140</name>
    <name evidence="2" type="ORF">GMRT_21154</name>
</gene>
<reference evidence="2 3" key="1">
    <citation type="submission" date="2019-05" db="EMBL/GenBank/DDBJ databases">
        <title>The compact genome of Giardia muris reveals important steps in the evolution of intestinal protozoan parasites.</title>
        <authorList>
            <person name="Xu F."/>
            <person name="Jimenez-Gonzalez A."/>
            <person name="Einarsson E."/>
            <person name="Astvaldsson A."/>
            <person name="Peirasmaki D."/>
            <person name="Eckmann L."/>
            <person name="Andersson J.O."/>
            <person name="Svard S.G."/>
            <person name="Jerlstrom-Hultqvist J."/>
        </authorList>
    </citation>
    <scope>NUCLEOTIDE SEQUENCE [LARGE SCALE GENOMIC DNA]</scope>
    <source>
        <strain evidence="2 3">Roberts-Thomson</strain>
    </source>
</reference>
<sequence>MDNGYAKNISWRDGFAQIRKLLENEGAEDFSPSNPELAEQDHVKEHITGKNYVQDQLLSSFENTHEKTEKKLFYLN</sequence>
<name>A0A4Z1T016_GIAMU</name>
<comment type="caution">
    <text evidence="2">The sequence shown here is derived from an EMBL/GenBank/DDBJ whole genome shotgun (WGS) entry which is preliminary data.</text>
</comment>
<dbReference type="VEuPathDB" id="GiardiaDB:GMRT_21140"/>
<organism evidence="2 3">
    <name type="scientific">Giardia muris</name>
    <dbReference type="NCBI Taxonomy" id="5742"/>
    <lineage>
        <taxon>Eukaryota</taxon>
        <taxon>Metamonada</taxon>
        <taxon>Diplomonadida</taxon>
        <taxon>Hexamitidae</taxon>
        <taxon>Giardiinae</taxon>
        <taxon>Giardia</taxon>
    </lineage>
</organism>
<accession>A0A4Z1T016</accession>
<dbReference type="EMBL" id="VDLU01000001">
    <property type="protein sequence ID" value="TNJ30325.1"/>
    <property type="molecule type" value="Genomic_DNA"/>
</dbReference>
<protein>
    <submittedName>
        <fullName evidence="2">Uncharacterized protein</fullName>
    </submittedName>
</protein>
<dbReference type="AlphaFoldDB" id="A0A4Z1T016"/>
<proteinExistence type="predicted"/>
<evidence type="ECO:0000313" key="1">
    <source>
        <dbReference type="EMBL" id="TNJ30316.1"/>
    </source>
</evidence>
<evidence type="ECO:0000313" key="3">
    <source>
        <dbReference type="Proteomes" id="UP000315496"/>
    </source>
</evidence>
<keyword evidence="3" id="KW-1185">Reference proteome</keyword>